<evidence type="ECO:0000256" key="6">
    <source>
        <dbReference type="ARBA" id="ARBA00022970"/>
    </source>
</evidence>
<dbReference type="Pfam" id="PF05525">
    <property type="entry name" value="Branch_AA_trans"/>
    <property type="match status" value="1"/>
</dbReference>
<evidence type="ECO:0000256" key="7">
    <source>
        <dbReference type="ARBA" id="ARBA00022989"/>
    </source>
</evidence>
<evidence type="ECO:0000256" key="3">
    <source>
        <dbReference type="ARBA" id="ARBA00022448"/>
    </source>
</evidence>
<keyword evidence="7 9" id="KW-1133">Transmembrane helix</keyword>
<dbReference type="RefSeq" id="WP_235610043.1">
    <property type="nucleotide sequence ID" value="NZ_CP043427.1"/>
</dbReference>
<dbReference type="GO" id="GO:0015190">
    <property type="term" value="F:L-leucine transmembrane transporter activity"/>
    <property type="evidence" value="ECO:0007669"/>
    <property type="project" value="TreeGrafter"/>
</dbReference>
<dbReference type="PANTHER" id="PTHR30588:SF0">
    <property type="entry name" value="BRANCHED-CHAIN AMINO ACID PERMEASE BRNQ"/>
    <property type="match status" value="1"/>
</dbReference>
<comment type="similarity">
    <text evidence="2">Belongs to the branched chain amino acid transporter family.</text>
</comment>
<feature type="transmembrane region" description="Helical" evidence="9">
    <location>
        <begin position="191"/>
        <end position="213"/>
    </location>
</feature>
<feature type="transmembrane region" description="Helical" evidence="9">
    <location>
        <begin position="40"/>
        <end position="63"/>
    </location>
</feature>
<evidence type="ECO:0000313" key="10">
    <source>
        <dbReference type="EMBL" id="SUX09937.1"/>
    </source>
</evidence>
<dbReference type="PANTHER" id="PTHR30588">
    <property type="entry name" value="BRANCHED-CHAIN AMINO ACID TRANSPORT SYSTEM 2 CARRIER PROTEIN"/>
    <property type="match status" value="1"/>
</dbReference>
<feature type="transmembrane region" description="Helical" evidence="9">
    <location>
        <begin position="9"/>
        <end position="28"/>
    </location>
</feature>
<keyword evidence="11" id="KW-1185">Reference proteome</keyword>
<dbReference type="InterPro" id="IPR004685">
    <property type="entry name" value="Brnchd-chn_aa_trnsp_Livcs"/>
</dbReference>
<evidence type="ECO:0000256" key="5">
    <source>
        <dbReference type="ARBA" id="ARBA00022692"/>
    </source>
</evidence>
<keyword evidence="3" id="KW-0813">Transport</keyword>
<feature type="transmembrane region" description="Helical" evidence="9">
    <location>
        <begin position="411"/>
        <end position="431"/>
    </location>
</feature>
<dbReference type="GO" id="GO:0005304">
    <property type="term" value="F:L-valine transmembrane transporter activity"/>
    <property type="evidence" value="ECO:0007669"/>
    <property type="project" value="TreeGrafter"/>
</dbReference>
<proteinExistence type="inferred from homology"/>
<feature type="transmembrane region" description="Helical" evidence="9">
    <location>
        <begin position="370"/>
        <end position="391"/>
    </location>
</feature>
<dbReference type="GO" id="GO:0005886">
    <property type="term" value="C:plasma membrane"/>
    <property type="evidence" value="ECO:0007669"/>
    <property type="project" value="UniProtKB-SubCell"/>
</dbReference>
<sequence length="437" mass="47636">MTKISKKQFLVISLMLFSMFFGAGNFIFPPMLGKEAGVNVYEAILFFCITGVALPVLGIAAVAKSHSMDNLVRRVDPYFAMIFTILIYITIGPAFAIPRAANMPFEVTIAPFISTENQSIGLFVYTLIYFIINYLICINPSKMVEMLGKILTPLMLILIVFLFISNIINPIGEFGPAVGKYASHPIASGFLAGYETMDALASLVFGIVVINAIKNLGLTNNRVIVKSTIKSGILAGAILMSIYMMLAYIGASTSSLFPDVKNGAALLSNITNQLFGGFGVFVLGTIFLLACITTTVGLISSASEFFSGLVKNTSYKFWVITWSFLSFCVANVGLNALLTYSIPVLIALYPITIVLIILALINNFINSSKLIYRTCVYVAVIMGIVNGFDAAGIKIPMISEVFAKIPFYDIGLGWIIPEILCLMITYIIHLFRKKDGI</sequence>
<feature type="transmembrane region" description="Helical" evidence="9">
    <location>
        <begin position="340"/>
        <end position="361"/>
    </location>
</feature>
<dbReference type="GO" id="GO:0015818">
    <property type="term" value="P:isoleucine transport"/>
    <property type="evidence" value="ECO:0007669"/>
    <property type="project" value="TreeGrafter"/>
</dbReference>
<dbReference type="NCBIfam" id="TIGR00796">
    <property type="entry name" value="livcs"/>
    <property type="match status" value="1"/>
</dbReference>
<dbReference type="GO" id="GO:0015188">
    <property type="term" value="F:L-isoleucine transmembrane transporter activity"/>
    <property type="evidence" value="ECO:0007669"/>
    <property type="project" value="TreeGrafter"/>
</dbReference>
<feature type="transmembrane region" description="Helical" evidence="9">
    <location>
        <begin position="118"/>
        <end position="138"/>
    </location>
</feature>
<evidence type="ECO:0000313" key="11">
    <source>
        <dbReference type="Proteomes" id="UP000254920"/>
    </source>
</evidence>
<name>A0A381DHD6_9BACT</name>
<feature type="transmembrane region" description="Helical" evidence="9">
    <location>
        <begin position="277"/>
        <end position="303"/>
    </location>
</feature>
<comment type="subcellular location">
    <subcellularLocation>
        <location evidence="1">Cell membrane</location>
        <topology evidence="1">Multi-pass membrane protein</topology>
    </subcellularLocation>
</comment>
<keyword evidence="5 9" id="KW-0812">Transmembrane</keyword>
<evidence type="ECO:0000256" key="2">
    <source>
        <dbReference type="ARBA" id="ARBA00008540"/>
    </source>
</evidence>
<dbReference type="GeneID" id="93090718"/>
<feature type="transmembrane region" description="Helical" evidence="9">
    <location>
        <begin position="75"/>
        <end position="98"/>
    </location>
</feature>
<feature type="transmembrane region" description="Helical" evidence="9">
    <location>
        <begin position="315"/>
        <end position="334"/>
    </location>
</feature>
<organism evidence="10 11">
    <name type="scientific">Campylobacter sputorum subsp. sputorum</name>
    <dbReference type="NCBI Taxonomy" id="32024"/>
    <lineage>
        <taxon>Bacteria</taxon>
        <taxon>Pseudomonadati</taxon>
        <taxon>Campylobacterota</taxon>
        <taxon>Epsilonproteobacteria</taxon>
        <taxon>Campylobacterales</taxon>
        <taxon>Campylobacteraceae</taxon>
        <taxon>Campylobacter</taxon>
    </lineage>
</organism>
<dbReference type="AlphaFoldDB" id="A0A381DHD6"/>
<keyword evidence="8 9" id="KW-0472">Membrane</keyword>
<accession>A0A381DHD6</accession>
<keyword evidence="4" id="KW-1003">Cell membrane</keyword>
<dbReference type="Proteomes" id="UP000254920">
    <property type="component" value="Unassembled WGS sequence"/>
</dbReference>
<evidence type="ECO:0000256" key="8">
    <source>
        <dbReference type="ARBA" id="ARBA00023136"/>
    </source>
</evidence>
<evidence type="ECO:0000256" key="1">
    <source>
        <dbReference type="ARBA" id="ARBA00004651"/>
    </source>
</evidence>
<dbReference type="GO" id="GO:0015820">
    <property type="term" value="P:L-leucine transport"/>
    <property type="evidence" value="ECO:0007669"/>
    <property type="project" value="TreeGrafter"/>
</dbReference>
<gene>
    <name evidence="10" type="primary">brnQ</name>
    <name evidence="10" type="ORF">NCTC12475_00271</name>
</gene>
<feature type="transmembrane region" description="Helical" evidence="9">
    <location>
        <begin position="233"/>
        <end position="257"/>
    </location>
</feature>
<evidence type="ECO:0000256" key="9">
    <source>
        <dbReference type="SAM" id="Phobius"/>
    </source>
</evidence>
<feature type="transmembrane region" description="Helical" evidence="9">
    <location>
        <begin position="150"/>
        <end position="171"/>
    </location>
</feature>
<evidence type="ECO:0000256" key="4">
    <source>
        <dbReference type="ARBA" id="ARBA00022475"/>
    </source>
</evidence>
<dbReference type="EMBL" id="UFVD01000001">
    <property type="protein sequence ID" value="SUX09937.1"/>
    <property type="molecule type" value="Genomic_DNA"/>
</dbReference>
<protein>
    <submittedName>
        <fullName evidence="10">Branched-chain amino acid transport system II carrier protein</fullName>
    </submittedName>
</protein>
<keyword evidence="6" id="KW-0029">Amino-acid transport</keyword>
<reference evidence="10 11" key="1">
    <citation type="submission" date="2018-06" db="EMBL/GenBank/DDBJ databases">
        <authorList>
            <consortium name="Pathogen Informatics"/>
            <person name="Doyle S."/>
        </authorList>
    </citation>
    <scope>NUCLEOTIDE SEQUENCE [LARGE SCALE GENOMIC DNA]</scope>
    <source>
        <strain evidence="10 11">NCTC12475</strain>
    </source>
</reference>